<keyword evidence="2" id="KW-1185">Reference proteome</keyword>
<gene>
    <name evidence="1" type="ORF">BN000_01471</name>
</gene>
<dbReference type="Proteomes" id="UP000199601">
    <property type="component" value="Unassembled WGS sequence"/>
</dbReference>
<reference evidence="2" key="1">
    <citation type="submission" date="2015-03" db="EMBL/GenBank/DDBJ databases">
        <authorList>
            <person name="Urmite Genomes"/>
        </authorList>
    </citation>
    <scope>NUCLEOTIDE SEQUENCE [LARGE SCALE GENOMIC DNA]</scope>
    <source>
        <strain evidence="2">CSUR P1344</strain>
    </source>
</reference>
<accession>A0A0U1D3H3</accession>
<organism evidence="1 2">
    <name type="scientific">Mycobacterium europaeum</name>
    <dbReference type="NCBI Taxonomy" id="761804"/>
    <lineage>
        <taxon>Bacteria</taxon>
        <taxon>Bacillati</taxon>
        <taxon>Actinomycetota</taxon>
        <taxon>Actinomycetes</taxon>
        <taxon>Mycobacteriales</taxon>
        <taxon>Mycobacteriaceae</taxon>
        <taxon>Mycobacterium</taxon>
        <taxon>Mycobacterium simiae complex</taxon>
    </lineage>
</organism>
<sequence>MAKNTRANTTIDAMADMLLQATAVSEVKQLMGQTPPERLTGVEILAVVAILRSAKERLDASQAALAPVLELVRPDRLKRTTRRAQ</sequence>
<evidence type="ECO:0000313" key="1">
    <source>
        <dbReference type="EMBL" id="CQD07366.1"/>
    </source>
</evidence>
<evidence type="ECO:0000313" key="2">
    <source>
        <dbReference type="Proteomes" id="UP000199601"/>
    </source>
</evidence>
<name>A0A0U1D3H3_9MYCO</name>
<protein>
    <submittedName>
        <fullName evidence="1">Uncharacterized protein</fullName>
    </submittedName>
</protein>
<proteinExistence type="predicted"/>
<dbReference type="EMBL" id="CTEC01000001">
    <property type="protein sequence ID" value="CQD07366.1"/>
    <property type="molecule type" value="Genomic_DNA"/>
</dbReference>
<dbReference type="AlphaFoldDB" id="A0A0U1D3H3"/>